<proteinExistence type="predicted"/>
<dbReference type="AlphaFoldDB" id="A0A2N5XMW5"/>
<name>A0A2N5XMW5_9HYPH</name>
<dbReference type="Proteomes" id="UP000234881">
    <property type="component" value="Unassembled WGS sequence"/>
</dbReference>
<keyword evidence="2" id="KW-1185">Reference proteome</keyword>
<dbReference type="EMBL" id="PKUQ01000042">
    <property type="protein sequence ID" value="PLW75780.1"/>
    <property type="molecule type" value="Genomic_DNA"/>
</dbReference>
<evidence type="ECO:0000313" key="1">
    <source>
        <dbReference type="EMBL" id="PLW75780.1"/>
    </source>
</evidence>
<protein>
    <submittedName>
        <fullName evidence="1">Uncharacterized protein</fullName>
    </submittedName>
</protein>
<accession>A0A2N5XMW5</accession>
<organism evidence="1 2">
    <name type="scientific">Cohaesibacter celericrescens</name>
    <dbReference type="NCBI Taxonomy" id="2067669"/>
    <lineage>
        <taxon>Bacteria</taxon>
        <taxon>Pseudomonadati</taxon>
        <taxon>Pseudomonadota</taxon>
        <taxon>Alphaproteobacteria</taxon>
        <taxon>Hyphomicrobiales</taxon>
        <taxon>Cohaesibacteraceae</taxon>
    </lineage>
</organism>
<gene>
    <name evidence="1" type="ORF">C0081_16850</name>
</gene>
<sequence length="79" mass="8685">MQIIEGMRSIFAVGDHQNDKNKSLLSATAGLLLFSFGIQGQRKIHVSGINGKAALREFAFLCQNENAYGLERLNQTTSD</sequence>
<comment type="caution">
    <text evidence="1">The sequence shown here is derived from an EMBL/GenBank/DDBJ whole genome shotgun (WGS) entry which is preliminary data.</text>
</comment>
<evidence type="ECO:0000313" key="2">
    <source>
        <dbReference type="Proteomes" id="UP000234881"/>
    </source>
</evidence>
<reference evidence="1 2" key="1">
    <citation type="submission" date="2018-01" db="EMBL/GenBank/DDBJ databases">
        <title>The draft genome sequence of Cohaesibacter sp. H1304.</title>
        <authorList>
            <person name="Wang N.-N."/>
            <person name="Du Z.-J."/>
        </authorList>
    </citation>
    <scope>NUCLEOTIDE SEQUENCE [LARGE SCALE GENOMIC DNA]</scope>
    <source>
        <strain evidence="1 2">H1304</strain>
    </source>
</reference>